<evidence type="ECO:0000256" key="3">
    <source>
        <dbReference type="ARBA" id="ARBA00023002"/>
    </source>
</evidence>
<name>A0A8K0X3L1_9PEZI</name>
<accession>A0A8K0X3L1</accession>
<reference evidence="7" key="1">
    <citation type="journal article" date="2021" name="Nat. Commun.">
        <title>Genetic determinants of endophytism in the Arabidopsis root mycobiome.</title>
        <authorList>
            <person name="Mesny F."/>
            <person name="Miyauchi S."/>
            <person name="Thiergart T."/>
            <person name="Pickel B."/>
            <person name="Atanasova L."/>
            <person name="Karlsson M."/>
            <person name="Huettel B."/>
            <person name="Barry K.W."/>
            <person name="Haridas S."/>
            <person name="Chen C."/>
            <person name="Bauer D."/>
            <person name="Andreopoulos W."/>
            <person name="Pangilinan J."/>
            <person name="LaButti K."/>
            <person name="Riley R."/>
            <person name="Lipzen A."/>
            <person name="Clum A."/>
            <person name="Drula E."/>
            <person name="Henrissat B."/>
            <person name="Kohler A."/>
            <person name="Grigoriev I.V."/>
            <person name="Martin F.M."/>
            <person name="Hacquard S."/>
        </authorList>
    </citation>
    <scope>NUCLEOTIDE SEQUENCE</scope>
    <source>
        <strain evidence="7">MPI-CAGE-AT-0016</strain>
    </source>
</reference>
<sequence>MTREIPNTMWSWRKHRGNPEPVWEQVPVPKTPPTGVLCKIIASGVCRSDHSLVTIEKQPAWFEESFTLGHEGCGEIVDIGPDVEGSNFKLGDVVALHAVPGCGGADCNECSRDLAQLCEIGHHSGIGQDGFHTEYAALDVRGLIRVPPGVTPAEAAVSTDAVATAYHAITRRAEVKSSETVFLFGLGGLGFNGLQILKNLGCRIIISEIRQQLIDKAIALGVPQEDVVPIGQSVTEFVANKSLQIDTVLDFVGTHQTFEDSQHIVRRGGKLLCIGSLDTENTIHMKIGTRKRLVFIFSYGSQVRDVEEVLQLIAEGKIKPHVETGRLDEFDNVLKALTQGKIESRFALLP</sequence>
<feature type="domain" description="Alcohol dehydrogenase-like C-terminal" evidence="5">
    <location>
        <begin position="188"/>
        <end position="315"/>
    </location>
</feature>
<dbReference type="InterPro" id="IPR050129">
    <property type="entry name" value="Zn_alcohol_dh"/>
</dbReference>
<evidence type="ECO:0000259" key="6">
    <source>
        <dbReference type="Pfam" id="PF08240"/>
    </source>
</evidence>
<keyword evidence="8" id="KW-1185">Reference proteome</keyword>
<evidence type="ECO:0000313" key="7">
    <source>
        <dbReference type="EMBL" id="KAH7362817.1"/>
    </source>
</evidence>
<dbReference type="InterPro" id="IPR011032">
    <property type="entry name" value="GroES-like_sf"/>
</dbReference>
<evidence type="ECO:0000256" key="1">
    <source>
        <dbReference type="ARBA" id="ARBA00022723"/>
    </source>
</evidence>
<dbReference type="InterPro" id="IPR013149">
    <property type="entry name" value="ADH-like_C"/>
</dbReference>
<dbReference type="Gene3D" id="3.90.180.10">
    <property type="entry name" value="Medium-chain alcohol dehydrogenases, catalytic domain"/>
    <property type="match status" value="1"/>
</dbReference>
<dbReference type="AlphaFoldDB" id="A0A8K0X3L1"/>
<dbReference type="Proteomes" id="UP000813385">
    <property type="component" value="Unassembled WGS sequence"/>
</dbReference>
<evidence type="ECO:0000313" key="8">
    <source>
        <dbReference type="Proteomes" id="UP000813385"/>
    </source>
</evidence>
<evidence type="ECO:0000256" key="2">
    <source>
        <dbReference type="ARBA" id="ARBA00022833"/>
    </source>
</evidence>
<dbReference type="Pfam" id="PF08240">
    <property type="entry name" value="ADH_N"/>
    <property type="match status" value="1"/>
</dbReference>
<keyword evidence="3" id="KW-0560">Oxidoreductase</keyword>
<dbReference type="PROSITE" id="PS00059">
    <property type="entry name" value="ADH_ZINC"/>
    <property type="match status" value="1"/>
</dbReference>
<comment type="cofactor">
    <cofactor evidence="4">
        <name>Zn(2+)</name>
        <dbReference type="ChEBI" id="CHEBI:29105"/>
    </cofactor>
</comment>
<evidence type="ECO:0000256" key="4">
    <source>
        <dbReference type="RuleBase" id="RU361277"/>
    </source>
</evidence>
<comment type="caution">
    <text evidence="7">The sequence shown here is derived from an EMBL/GenBank/DDBJ whole genome shotgun (WGS) entry which is preliminary data.</text>
</comment>
<dbReference type="EMBL" id="JAGPXD010000003">
    <property type="protein sequence ID" value="KAH7362817.1"/>
    <property type="molecule type" value="Genomic_DNA"/>
</dbReference>
<dbReference type="SUPFAM" id="SSF51735">
    <property type="entry name" value="NAD(P)-binding Rossmann-fold domains"/>
    <property type="match status" value="1"/>
</dbReference>
<keyword evidence="1 4" id="KW-0479">Metal-binding</keyword>
<protein>
    <submittedName>
        <fullName evidence="7">N-benzyl-3-pyrrolidinol dehydrogenase</fullName>
    </submittedName>
</protein>
<evidence type="ECO:0000259" key="5">
    <source>
        <dbReference type="Pfam" id="PF00107"/>
    </source>
</evidence>
<feature type="domain" description="Alcohol dehydrogenase-like N-terminal" evidence="6">
    <location>
        <begin position="33"/>
        <end position="147"/>
    </location>
</feature>
<keyword evidence="2 4" id="KW-0862">Zinc</keyword>
<gene>
    <name evidence="7" type="ORF">B0T11DRAFT_226958</name>
</gene>
<dbReference type="InterPro" id="IPR002328">
    <property type="entry name" value="ADH_Zn_CS"/>
</dbReference>
<dbReference type="PANTHER" id="PTHR43401:SF2">
    <property type="entry name" value="L-THREONINE 3-DEHYDROGENASE"/>
    <property type="match status" value="1"/>
</dbReference>
<dbReference type="InterPro" id="IPR013154">
    <property type="entry name" value="ADH-like_N"/>
</dbReference>
<dbReference type="Gene3D" id="3.40.50.720">
    <property type="entry name" value="NAD(P)-binding Rossmann-like Domain"/>
    <property type="match status" value="1"/>
</dbReference>
<dbReference type="PANTHER" id="PTHR43401">
    <property type="entry name" value="L-THREONINE 3-DEHYDROGENASE"/>
    <property type="match status" value="1"/>
</dbReference>
<dbReference type="OrthoDB" id="1879366at2759"/>
<dbReference type="GO" id="GO:0008270">
    <property type="term" value="F:zinc ion binding"/>
    <property type="evidence" value="ECO:0007669"/>
    <property type="project" value="InterPro"/>
</dbReference>
<proteinExistence type="inferred from homology"/>
<dbReference type="SUPFAM" id="SSF50129">
    <property type="entry name" value="GroES-like"/>
    <property type="match status" value="1"/>
</dbReference>
<organism evidence="7 8">
    <name type="scientific">Plectosphaerella cucumerina</name>
    <dbReference type="NCBI Taxonomy" id="40658"/>
    <lineage>
        <taxon>Eukaryota</taxon>
        <taxon>Fungi</taxon>
        <taxon>Dikarya</taxon>
        <taxon>Ascomycota</taxon>
        <taxon>Pezizomycotina</taxon>
        <taxon>Sordariomycetes</taxon>
        <taxon>Hypocreomycetidae</taxon>
        <taxon>Glomerellales</taxon>
        <taxon>Plectosphaerellaceae</taxon>
        <taxon>Plectosphaerella</taxon>
    </lineage>
</organism>
<comment type="similarity">
    <text evidence="4">Belongs to the zinc-containing alcohol dehydrogenase family.</text>
</comment>
<dbReference type="InterPro" id="IPR036291">
    <property type="entry name" value="NAD(P)-bd_dom_sf"/>
</dbReference>
<dbReference type="CDD" id="cd08254">
    <property type="entry name" value="hydroxyacyl_CoA_DH"/>
    <property type="match status" value="1"/>
</dbReference>
<dbReference type="Pfam" id="PF00107">
    <property type="entry name" value="ADH_zinc_N"/>
    <property type="match status" value="1"/>
</dbReference>
<dbReference type="GO" id="GO:0016491">
    <property type="term" value="F:oxidoreductase activity"/>
    <property type="evidence" value="ECO:0007669"/>
    <property type="project" value="UniProtKB-KW"/>
</dbReference>